<evidence type="ECO:0000313" key="3">
    <source>
        <dbReference type="Proteomes" id="UP000299102"/>
    </source>
</evidence>
<gene>
    <name evidence="2" type="ORF">EVAR_66733_1</name>
</gene>
<accession>A0A4C1T7U4</accession>
<dbReference type="InterPro" id="IPR011050">
    <property type="entry name" value="Pectin_lyase_fold/virulence"/>
</dbReference>
<dbReference type="InterPro" id="IPR032675">
    <property type="entry name" value="LRR_dom_sf"/>
</dbReference>
<organism evidence="2 3">
    <name type="scientific">Eumeta variegata</name>
    <name type="common">Bagworm moth</name>
    <name type="synonym">Eumeta japonica</name>
    <dbReference type="NCBI Taxonomy" id="151549"/>
    <lineage>
        <taxon>Eukaryota</taxon>
        <taxon>Metazoa</taxon>
        <taxon>Ecdysozoa</taxon>
        <taxon>Arthropoda</taxon>
        <taxon>Hexapoda</taxon>
        <taxon>Insecta</taxon>
        <taxon>Pterygota</taxon>
        <taxon>Neoptera</taxon>
        <taxon>Endopterygota</taxon>
        <taxon>Lepidoptera</taxon>
        <taxon>Glossata</taxon>
        <taxon>Ditrysia</taxon>
        <taxon>Tineoidea</taxon>
        <taxon>Psychidae</taxon>
        <taxon>Oiketicinae</taxon>
        <taxon>Eumeta</taxon>
    </lineage>
</organism>
<comment type="caution">
    <text evidence="2">The sequence shown here is derived from an EMBL/GenBank/DDBJ whole genome shotgun (WGS) entry which is preliminary data.</text>
</comment>
<dbReference type="STRING" id="151549.A0A4C1T7U4"/>
<dbReference type="SUPFAM" id="SSF51126">
    <property type="entry name" value="Pectin lyase-like"/>
    <property type="match status" value="1"/>
</dbReference>
<keyword evidence="1" id="KW-0472">Membrane</keyword>
<dbReference type="Proteomes" id="UP000299102">
    <property type="component" value="Unassembled WGS sequence"/>
</dbReference>
<sequence>MHFANDVEEAYGAEVTLRPDGAYRVPSTTTAIIIHNCARVYFLSNTVENLTSLRNIDLRNNSHVYFNERSISWSPYQREHELSNPGLSITIENCTMNDVASYAFKGRIDDITITKSRINVIRPFAFSSLTGVKLIELTNNLWDNIEIQTFKKFSTVNFILRGGEIKNIPSRFLSDVEITNLLWMDGVNVLSISSIAFLANSPKRVLIENNIVGNFEGDAFHIATRGPVTFRNNTVFTLGKGSLLGFSVERDIISNYGLQELSMDNNTITDLGPLSLLHNRTTFMLRVDSLNLNASCSCELFEEWEELITQQGAINCWYTLEVRFVSIRSYVENKCGPIQQNLWIIISVVGILLLIILIAIFIVIVQKRRKEKRKLPIVMPDGKTYKETVIETIVERAELLTTDL</sequence>
<evidence type="ECO:0000313" key="2">
    <source>
        <dbReference type="EMBL" id="GBP09620.1"/>
    </source>
</evidence>
<proteinExistence type="predicted"/>
<dbReference type="Gene3D" id="1.20.5.100">
    <property type="entry name" value="Cytochrome c1, transmembrane anchor, C-terminal"/>
    <property type="match status" value="1"/>
</dbReference>
<protein>
    <submittedName>
        <fullName evidence="2">Uncharacterized protein</fullName>
    </submittedName>
</protein>
<evidence type="ECO:0000256" key="1">
    <source>
        <dbReference type="SAM" id="Phobius"/>
    </source>
</evidence>
<dbReference type="InterPro" id="IPR001611">
    <property type="entry name" value="Leu-rich_rpt"/>
</dbReference>
<dbReference type="OrthoDB" id="6360013at2759"/>
<dbReference type="PROSITE" id="PS51450">
    <property type="entry name" value="LRR"/>
    <property type="match status" value="1"/>
</dbReference>
<dbReference type="Gene3D" id="3.80.10.10">
    <property type="entry name" value="Ribonuclease Inhibitor"/>
    <property type="match status" value="1"/>
</dbReference>
<reference evidence="2 3" key="1">
    <citation type="journal article" date="2019" name="Commun. Biol.">
        <title>The bagworm genome reveals a unique fibroin gene that provides high tensile strength.</title>
        <authorList>
            <person name="Kono N."/>
            <person name="Nakamura H."/>
            <person name="Ohtoshi R."/>
            <person name="Tomita M."/>
            <person name="Numata K."/>
            <person name="Arakawa K."/>
        </authorList>
    </citation>
    <scope>NUCLEOTIDE SEQUENCE [LARGE SCALE GENOMIC DNA]</scope>
</reference>
<dbReference type="EMBL" id="BGZK01004550">
    <property type="protein sequence ID" value="GBP09620.1"/>
    <property type="molecule type" value="Genomic_DNA"/>
</dbReference>
<feature type="transmembrane region" description="Helical" evidence="1">
    <location>
        <begin position="342"/>
        <end position="365"/>
    </location>
</feature>
<name>A0A4C1T7U4_EUMVA</name>
<keyword evidence="1" id="KW-1133">Transmembrane helix</keyword>
<keyword evidence="3" id="KW-1185">Reference proteome</keyword>
<keyword evidence="1" id="KW-0812">Transmembrane</keyword>
<dbReference type="AlphaFoldDB" id="A0A4C1T7U4"/>